<organism evidence="1 2">
    <name type="scientific">Stygiolobus azoricus</name>
    <dbReference type="NCBI Taxonomy" id="41675"/>
    <lineage>
        <taxon>Archaea</taxon>
        <taxon>Thermoproteota</taxon>
        <taxon>Thermoprotei</taxon>
        <taxon>Sulfolobales</taxon>
        <taxon>Sulfolobaceae</taxon>
        <taxon>Stygiolobus</taxon>
    </lineage>
</organism>
<dbReference type="AlphaFoldDB" id="A0A650CPY6"/>
<dbReference type="RefSeq" id="WP_156007177.1">
    <property type="nucleotide sequence ID" value="NZ_CP045483.1"/>
</dbReference>
<gene>
    <name evidence="1" type="ORF">D1868_07905</name>
</gene>
<keyword evidence="2" id="KW-1185">Reference proteome</keyword>
<name>A0A650CPY6_9CREN</name>
<protein>
    <submittedName>
        <fullName evidence="1">Uncharacterized protein</fullName>
    </submittedName>
</protein>
<dbReference type="Proteomes" id="UP000423396">
    <property type="component" value="Chromosome"/>
</dbReference>
<evidence type="ECO:0000313" key="2">
    <source>
        <dbReference type="Proteomes" id="UP000423396"/>
    </source>
</evidence>
<proteinExistence type="predicted"/>
<dbReference type="GeneID" id="42798986"/>
<accession>A0A650CPY6</accession>
<sequence length="134" mass="15006">MDITASVPSVIEKTAKNKKLKVYIAVIPPIVTHDDFLEELKRNGFNISDACKYDKGLCYAKVFGGVVISNGKSFIHVYLEGFVYEGNEGEQFSPCSFTENPYACYAFDDGSVLCFTKEKRGKFIDNIGLRLIVR</sequence>
<dbReference type="KEGG" id="sazo:D1868_07905"/>
<evidence type="ECO:0000313" key="1">
    <source>
        <dbReference type="EMBL" id="QGR19910.1"/>
    </source>
</evidence>
<reference evidence="1 2" key="1">
    <citation type="submission" date="2019-10" db="EMBL/GenBank/DDBJ databases">
        <title>Genome Sequences from Six Type Strain Members of the Archaeal Family Sulfolobaceae: Acidianus ambivalens, Acidianus infernus, Metallosphaera prunae, Stygiolobus azoricus, Sulfolobus metallicus, and Sulfurisphaera ohwakuensis.</title>
        <authorList>
            <person name="Counts J.A."/>
            <person name="Kelly R.M."/>
        </authorList>
    </citation>
    <scope>NUCLEOTIDE SEQUENCE [LARGE SCALE GENOMIC DNA]</scope>
    <source>
        <strain evidence="1 2">FC6</strain>
    </source>
</reference>
<dbReference type="EMBL" id="CP045483">
    <property type="protein sequence ID" value="QGR19910.1"/>
    <property type="molecule type" value="Genomic_DNA"/>
</dbReference>
<dbReference type="OrthoDB" id="34441at2157"/>